<comment type="caution">
    <text evidence="5">The sequence shown here is derived from an EMBL/GenBank/DDBJ whole genome shotgun (WGS) entry which is preliminary data.</text>
</comment>
<dbReference type="Pfam" id="PF04055">
    <property type="entry name" value="Radical_SAM"/>
    <property type="match status" value="1"/>
</dbReference>
<dbReference type="PANTHER" id="PTHR43432">
    <property type="entry name" value="SLR0285 PROTEIN"/>
    <property type="match status" value="1"/>
</dbReference>
<dbReference type="InterPro" id="IPR058240">
    <property type="entry name" value="rSAM_sf"/>
</dbReference>
<gene>
    <name evidence="5" type="ORF">ACE3NQ_07835</name>
</gene>
<keyword evidence="2" id="KW-0408">Iron</keyword>
<dbReference type="InterPro" id="IPR040086">
    <property type="entry name" value="MJ0683-like"/>
</dbReference>
<sequence>MARKTYEQTTTKQTLNRVKAESMPFDWSINPYRGCAHGCHFCYARAFQSYIGKEADDEFQNHILMKMNAPEALEAQLSRMARKYSYDIGELVDRIGHVAIGTATDPYQPVEGKTKITRECLKVLAKYRIPTSITTRSPLILRDLDVLREMNITSVNISLGTLHTEIIRRMEPAAPLPGKRLETVGELSAAGIRTGLFIAPILPYLTDSAEDLKGLFLAAQQHKASFAMTSILRLTPDVKAWFLHALEQYYPHLLPAYRKLYRGAYADSDYREAKKAEIRSLRVQYALQDDVPSTPQTAYISQASSCPMTPFEHALSPSVSKTGPEVEQLSFQF</sequence>
<keyword evidence="6" id="KW-1185">Reference proteome</keyword>
<dbReference type="SFLD" id="SFLDG01084">
    <property type="entry name" value="Uncharacterised_Radical_SAM_Su"/>
    <property type="match status" value="1"/>
</dbReference>
<evidence type="ECO:0000313" key="5">
    <source>
        <dbReference type="EMBL" id="MFB5680816.1"/>
    </source>
</evidence>
<dbReference type="InterPro" id="IPR007197">
    <property type="entry name" value="rSAM"/>
</dbReference>
<evidence type="ECO:0000256" key="3">
    <source>
        <dbReference type="ARBA" id="ARBA00023014"/>
    </source>
</evidence>
<protein>
    <submittedName>
        <fullName evidence="5">Radical SAM protein</fullName>
    </submittedName>
</protein>
<dbReference type="SFLD" id="SFLDS00029">
    <property type="entry name" value="Radical_SAM"/>
    <property type="match status" value="1"/>
</dbReference>
<dbReference type="RefSeq" id="WP_375524616.1">
    <property type="nucleotide sequence ID" value="NZ_JBHILM010000007.1"/>
</dbReference>
<name>A0ABV5B8D8_9BACL</name>
<dbReference type="Proteomes" id="UP001580407">
    <property type="component" value="Unassembled WGS sequence"/>
</dbReference>
<reference evidence="5 6" key="1">
    <citation type="submission" date="2024-09" db="EMBL/GenBank/DDBJ databases">
        <authorList>
            <person name="Ruan L."/>
        </authorList>
    </citation>
    <scope>NUCLEOTIDE SEQUENCE [LARGE SCALE GENOMIC DNA]</scope>
    <source>
        <strain evidence="5 6">D33</strain>
    </source>
</reference>
<evidence type="ECO:0000256" key="2">
    <source>
        <dbReference type="ARBA" id="ARBA00023004"/>
    </source>
</evidence>
<dbReference type="SUPFAM" id="SSF102114">
    <property type="entry name" value="Radical SAM enzymes"/>
    <property type="match status" value="1"/>
</dbReference>
<evidence type="ECO:0000313" key="6">
    <source>
        <dbReference type="Proteomes" id="UP001580407"/>
    </source>
</evidence>
<dbReference type="EMBL" id="JBHILM010000007">
    <property type="protein sequence ID" value="MFB5680816.1"/>
    <property type="molecule type" value="Genomic_DNA"/>
</dbReference>
<evidence type="ECO:0000256" key="1">
    <source>
        <dbReference type="ARBA" id="ARBA00022723"/>
    </source>
</evidence>
<keyword evidence="3" id="KW-0411">Iron-sulfur</keyword>
<feature type="domain" description="Elp3/MiaA/NifB-like radical SAM core" evidence="4">
    <location>
        <begin position="25"/>
        <end position="265"/>
    </location>
</feature>
<evidence type="ECO:0000259" key="4">
    <source>
        <dbReference type="SMART" id="SM00729"/>
    </source>
</evidence>
<dbReference type="PANTHER" id="PTHR43432:SF5">
    <property type="entry name" value="ELP3_MIAA_NIFB-LIKE RADICAL SAM CORE DOMAIN-CONTAINING PROTEIN"/>
    <property type="match status" value="1"/>
</dbReference>
<accession>A0ABV5B8D8</accession>
<organism evidence="5 6">
    <name type="scientific">Paenibacillus terreus</name>
    <dbReference type="NCBI Taxonomy" id="1387834"/>
    <lineage>
        <taxon>Bacteria</taxon>
        <taxon>Bacillati</taxon>
        <taxon>Bacillota</taxon>
        <taxon>Bacilli</taxon>
        <taxon>Bacillales</taxon>
        <taxon>Paenibacillaceae</taxon>
        <taxon>Paenibacillus</taxon>
    </lineage>
</organism>
<dbReference type="Gene3D" id="3.80.30.30">
    <property type="match status" value="1"/>
</dbReference>
<keyword evidence="1" id="KW-0479">Metal-binding</keyword>
<dbReference type="InterPro" id="IPR006638">
    <property type="entry name" value="Elp3/MiaA/NifB-like_rSAM"/>
</dbReference>
<proteinExistence type="predicted"/>
<dbReference type="SMART" id="SM00729">
    <property type="entry name" value="Elp3"/>
    <property type="match status" value="1"/>
</dbReference>
<dbReference type="CDD" id="cd01335">
    <property type="entry name" value="Radical_SAM"/>
    <property type="match status" value="1"/>
</dbReference>